<dbReference type="InterPro" id="IPR000210">
    <property type="entry name" value="BTB/POZ_dom"/>
</dbReference>
<organism evidence="2 3">
    <name type="scientific">Reticulomyxa filosa</name>
    <dbReference type="NCBI Taxonomy" id="46433"/>
    <lineage>
        <taxon>Eukaryota</taxon>
        <taxon>Sar</taxon>
        <taxon>Rhizaria</taxon>
        <taxon>Retaria</taxon>
        <taxon>Foraminifera</taxon>
        <taxon>Monothalamids</taxon>
        <taxon>Reticulomyxidae</taxon>
        <taxon>Reticulomyxa</taxon>
    </lineage>
</organism>
<dbReference type="PANTHER" id="PTHR45774">
    <property type="entry name" value="BTB/POZ DOMAIN-CONTAINING"/>
    <property type="match status" value="1"/>
</dbReference>
<dbReference type="PANTHER" id="PTHR45774:SF3">
    <property type="entry name" value="BTB (POZ) DOMAIN-CONTAINING 2B-RELATED"/>
    <property type="match status" value="1"/>
</dbReference>
<dbReference type="CDD" id="cd18186">
    <property type="entry name" value="BTB_POZ_ZBTB_KLHL-like"/>
    <property type="match status" value="1"/>
</dbReference>
<evidence type="ECO:0000313" key="3">
    <source>
        <dbReference type="Proteomes" id="UP000023152"/>
    </source>
</evidence>
<dbReference type="SUPFAM" id="SSF54695">
    <property type="entry name" value="POZ domain"/>
    <property type="match status" value="1"/>
</dbReference>
<accession>X6M630</accession>
<dbReference type="OrthoDB" id="45365at2759"/>
<dbReference type="Pfam" id="PF00651">
    <property type="entry name" value="BTB"/>
    <property type="match status" value="1"/>
</dbReference>
<proteinExistence type="predicted"/>
<dbReference type="InterPro" id="IPR011705">
    <property type="entry name" value="BACK"/>
</dbReference>
<dbReference type="InterPro" id="IPR011333">
    <property type="entry name" value="SKP1/BTB/POZ_sf"/>
</dbReference>
<dbReference type="SMART" id="SM00875">
    <property type="entry name" value="BACK"/>
    <property type="match status" value="1"/>
</dbReference>
<dbReference type="PROSITE" id="PS50097">
    <property type="entry name" value="BTB"/>
    <property type="match status" value="1"/>
</dbReference>
<keyword evidence="3" id="KW-1185">Reference proteome</keyword>
<dbReference type="Pfam" id="PF07707">
    <property type="entry name" value="BACK"/>
    <property type="match status" value="1"/>
</dbReference>
<dbReference type="AlphaFoldDB" id="X6M630"/>
<evidence type="ECO:0000259" key="1">
    <source>
        <dbReference type="PROSITE" id="PS50097"/>
    </source>
</evidence>
<protein>
    <recommendedName>
        <fullName evidence="1">BTB domain-containing protein</fullName>
    </recommendedName>
</protein>
<comment type="caution">
    <text evidence="2">The sequence shown here is derived from an EMBL/GenBank/DDBJ whole genome shotgun (WGS) entry which is preliminary data.</text>
</comment>
<name>X6M630_RETFI</name>
<sequence length="392" mass="45144">MSNDIIFLLGPLKKKFVVSSFLLCLSSPVLRKEWENKSNVVEIVLNNIETESMKIIVNFISGKETEAIKQLTEETVCEILNFSQQFQIYNLHKLATNFLFSIITPKNLIDFYRFALKAKDQSIEAILWNWLVKKGGKVKASLTNDIFFECNEQQLSNLLQQNFCAVDEDLLFNAVLHWIKKQITSTDEKQRTIREILEKIIPYIRFPLMRESFLANEVYNSGILTNEELVNVFRAKTLKNDHLTHFKNEKRLNKIQMENIKDEKDDDNIVKTEITGVSCINDSGTFAGWPTTNMLSDNDGYWCSSSLGGNTTAWCIFDVGNNLVSSITVKIQPSYPCSSIKILTNEYKQKTDDWKNIGEKTFIDLNIAQDITLSEDNQQFIMLRFENCNNGM</sequence>
<feature type="domain" description="BTB" evidence="1">
    <location>
        <begin position="3"/>
        <end position="69"/>
    </location>
</feature>
<dbReference type="Proteomes" id="UP000023152">
    <property type="component" value="Unassembled WGS sequence"/>
</dbReference>
<dbReference type="Gene3D" id="1.25.40.420">
    <property type="match status" value="1"/>
</dbReference>
<dbReference type="Gene3D" id="3.30.710.10">
    <property type="entry name" value="Potassium Channel Kv1.1, Chain A"/>
    <property type="match status" value="1"/>
</dbReference>
<evidence type="ECO:0000313" key="2">
    <source>
        <dbReference type="EMBL" id="ETO08907.1"/>
    </source>
</evidence>
<dbReference type="EMBL" id="ASPP01024567">
    <property type="protein sequence ID" value="ETO08907.1"/>
    <property type="molecule type" value="Genomic_DNA"/>
</dbReference>
<reference evidence="2 3" key="1">
    <citation type="journal article" date="2013" name="Curr. Biol.">
        <title>The Genome of the Foraminiferan Reticulomyxa filosa.</title>
        <authorList>
            <person name="Glockner G."/>
            <person name="Hulsmann N."/>
            <person name="Schleicher M."/>
            <person name="Noegel A.A."/>
            <person name="Eichinger L."/>
            <person name="Gallinger C."/>
            <person name="Pawlowski J."/>
            <person name="Sierra R."/>
            <person name="Euteneuer U."/>
            <person name="Pillet L."/>
            <person name="Moustafa A."/>
            <person name="Platzer M."/>
            <person name="Groth M."/>
            <person name="Szafranski K."/>
            <person name="Schliwa M."/>
        </authorList>
    </citation>
    <scope>NUCLEOTIDE SEQUENCE [LARGE SCALE GENOMIC DNA]</scope>
</reference>
<gene>
    <name evidence="2" type="ORF">RFI_28479</name>
</gene>